<evidence type="ECO:0000256" key="2">
    <source>
        <dbReference type="SAM" id="SignalP"/>
    </source>
</evidence>
<evidence type="ECO:0000313" key="3">
    <source>
        <dbReference type="EMBL" id="MBH9576892.1"/>
    </source>
</evidence>
<dbReference type="RefSeq" id="WP_198110498.1">
    <property type="nucleotide sequence ID" value="NZ_JAEDAK010000004.1"/>
</dbReference>
<keyword evidence="4" id="KW-1185">Reference proteome</keyword>
<feature type="signal peptide" evidence="2">
    <location>
        <begin position="1"/>
        <end position="22"/>
    </location>
</feature>
<gene>
    <name evidence="3" type="ORF">I7X39_08240</name>
</gene>
<name>A0A931J5W6_9BURK</name>
<evidence type="ECO:0000256" key="1">
    <source>
        <dbReference type="SAM" id="MobiDB-lite"/>
    </source>
</evidence>
<proteinExistence type="predicted"/>
<evidence type="ECO:0000313" key="4">
    <source>
        <dbReference type="Proteomes" id="UP000613266"/>
    </source>
</evidence>
<reference evidence="3" key="1">
    <citation type="submission" date="2020-12" db="EMBL/GenBank/DDBJ databases">
        <title>The genome sequence of Inhella sp. 1Y17.</title>
        <authorList>
            <person name="Liu Y."/>
        </authorList>
    </citation>
    <scope>NUCLEOTIDE SEQUENCE</scope>
    <source>
        <strain evidence="3">1Y17</strain>
    </source>
</reference>
<accession>A0A931J5W6</accession>
<sequence>MAQPKNLAVLFTTLAALGPALASQAAQSDECLRNYAVKGSALSGKTHTTHGMLEGVAPTDALPRIARFLSLSGFTVLSQNPGAGLIEAAQSAMLAQGKRLPLNVAVTAQGNGSQVNTSFVTSPLMIFSTETLKDHLCKTIAAGAAGDGASPTPTPTAAAMPANPAPPPARPRIQGVAMLSPSQAEQIATALRKGPHPERLSEALPALLPTLAQFVERMACISTFSAVSTLDEFAAAGVSFRTKVIQAPMPKMKYHDSNQCLDVLRVQGWTMPADNALQFEVAYKAADSGEVAKSSHEVVRQPDGSWLFRR</sequence>
<keyword evidence="2" id="KW-0732">Signal</keyword>
<protein>
    <submittedName>
        <fullName evidence="3">Uncharacterized protein</fullName>
    </submittedName>
</protein>
<dbReference type="EMBL" id="JAEDAK010000004">
    <property type="protein sequence ID" value="MBH9576892.1"/>
    <property type="molecule type" value="Genomic_DNA"/>
</dbReference>
<feature type="chain" id="PRO_5037220500" evidence="2">
    <location>
        <begin position="23"/>
        <end position="310"/>
    </location>
</feature>
<dbReference type="Proteomes" id="UP000613266">
    <property type="component" value="Unassembled WGS sequence"/>
</dbReference>
<organism evidence="3 4">
    <name type="scientific">Inhella proteolytica</name>
    <dbReference type="NCBI Taxonomy" id="2795029"/>
    <lineage>
        <taxon>Bacteria</taxon>
        <taxon>Pseudomonadati</taxon>
        <taxon>Pseudomonadota</taxon>
        <taxon>Betaproteobacteria</taxon>
        <taxon>Burkholderiales</taxon>
        <taxon>Sphaerotilaceae</taxon>
        <taxon>Inhella</taxon>
    </lineage>
</organism>
<dbReference type="AlphaFoldDB" id="A0A931J5W6"/>
<comment type="caution">
    <text evidence="3">The sequence shown here is derived from an EMBL/GenBank/DDBJ whole genome shotgun (WGS) entry which is preliminary data.</text>
</comment>
<feature type="region of interest" description="Disordered" evidence="1">
    <location>
        <begin position="145"/>
        <end position="168"/>
    </location>
</feature>
<feature type="compositionally biased region" description="Low complexity" evidence="1">
    <location>
        <begin position="145"/>
        <end position="162"/>
    </location>
</feature>